<dbReference type="InterPro" id="IPR019410">
    <property type="entry name" value="Methyltransf_16"/>
</dbReference>
<dbReference type="InterPro" id="IPR029063">
    <property type="entry name" value="SAM-dependent_MTases_sf"/>
</dbReference>
<dbReference type="Proteomes" id="UP001153069">
    <property type="component" value="Unassembled WGS sequence"/>
</dbReference>
<keyword evidence="3" id="KW-1185">Reference proteome</keyword>
<feature type="region of interest" description="Disordered" evidence="1">
    <location>
        <begin position="1"/>
        <end position="28"/>
    </location>
</feature>
<name>A0A9N8DMV9_9STRA</name>
<dbReference type="GO" id="GO:0008168">
    <property type="term" value="F:methyltransferase activity"/>
    <property type="evidence" value="ECO:0007669"/>
    <property type="project" value="UniProtKB-KW"/>
</dbReference>
<evidence type="ECO:0000313" key="3">
    <source>
        <dbReference type="Proteomes" id="UP001153069"/>
    </source>
</evidence>
<keyword evidence="2" id="KW-0808">Transferase</keyword>
<dbReference type="EMBL" id="CAICTM010000231">
    <property type="protein sequence ID" value="CAB9505479.1"/>
    <property type="molecule type" value="Genomic_DNA"/>
</dbReference>
<dbReference type="GO" id="GO:0032259">
    <property type="term" value="P:methylation"/>
    <property type="evidence" value="ECO:0007669"/>
    <property type="project" value="UniProtKB-KW"/>
</dbReference>
<dbReference type="CDD" id="cd02440">
    <property type="entry name" value="AdoMet_MTases"/>
    <property type="match status" value="1"/>
</dbReference>
<accession>A0A9N8DMV9</accession>
<dbReference type="PANTHER" id="PTHR14614">
    <property type="entry name" value="HEPATOCELLULAR CARCINOMA-ASSOCIATED ANTIGEN"/>
    <property type="match status" value="1"/>
</dbReference>
<keyword evidence="2" id="KW-0489">Methyltransferase</keyword>
<dbReference type="PANTHER" id="PTHR14614:SF132">
    <property type="entry name" value="PROTEIN-LYSINE METHYLTRANSFERASE C42C1.13"/>
    <property type="match status" value="1"/>
</dbReference>
<sequence>MTSRWSQEDKKEENDRERTSPHKPAEEDVKMWREFDIHEEEQNAFDMNAFDLFGREEPLDTVDFTFPEQLPDVVIQLQCQEDYTQSTGMAIWLGADLLADFMLQSPHLVRGKKVLEVGAGVGLCGIVAYHLQASQLVSTDGDLDALDNLRRNVQHNTDTKKCTCRQMIWGKNIPEFRDSHGRFDVILGSDLFYMTRSIKPLFQTVDQLLTPGGIFLAASPCAKQNSFEDILKLVEEEGFVWTQEASDVYIFRRKAKKEDGEK</sequence>
<comment type="caution">
    <text evidence="2">The sequence shown here is derived from an EMBL/GenBank/DDBJ whole genome shotgun (WGS) entry which is preliminary data.</text>
</comment>
<evidence type="ECO:0000313" key="2">
    <source>
        <dbReference type="EMBL" id="CAB9505479.1"/>
    </source>
</evidence>
<dbReference type="AlphaFoldDB" id="A0A9N8DMV9"/>
<dbReference type="OrthoDB" id="46564at2759"/>
<dbReference type="SUPFAM" id="SSF53335">
    <property type="entry name" value="S-adenosyl-L-methionine-dependent methyltransferases"/>
    <property type="match status" value="1"/>
</dbReference>
<evidence type="ECO:0000256" key="1">
    <source>
        <dbReference type="SAM" id="MobiDB-lite"/>
    </source>
</evidence>
<organism evidence="2 3">
    <name type="scientific">Seminavis robusta</name>
    <dbReference type="NCBI Taxonomy" id="568900"/>
    <lineage>
        <taxon>Eukaryota</taxon>
        <taxon>Sar</taxon>
        <taxon>Stramenopiles</taxon>
        <taxon>Ochrophyta</taxon>
        <taxon>Bacillariophyta</taxon>
        <taxon>Bacillariophyceae</taxon>
        <taxon>Bacillariophycidae</taxon>
        <taxon>Naviculales</taxon>
        <taxon>Naviculaceae</taxon>
        <taxon>Seminavis</taxon>
    </lineage>
</organism>
<dbReference type="Pfam" id="PF10294">
    <property type="entry name" value="Methyltransf_16"/>
    <property type="match status" value="1"/>
</dbReference>
<dbReference type="Gene3D" id="3.40.50.150">
    <property type="entry name" value="Vaccinia Virus protein VP39"/>
    <property type="match status" value="1"/>
</dbReference>
<proteinExistence type="predicted"/>
<reference evidence="2" key="1">
    <citation type="submission" date="2020-06" db="EMBL/GenBank/DDBJ databases">
        <authorList>
            <consortium name="Plant Systems Biology data submission"/>
        </authorList>
    </citation>
    <scope>NUCLEOTIDE SEQUENCE</scope>
    <source>
        <strain evidence="2">D6</strain>
    </source>
</reference>
<protein>
    <submittedName>
        <fullName evidence="2">Lysine methyltransferase METTL21A</fullName>
    </submittedName>
</protein>
<gene>
    <name evidence="2" type="ORF">SEMRO_232_G093970.1</name>
</gene>